<reference evidence="3" key="1">
    <citation type="submission" date="2015-01" db="EMBL/GenBank/DDBJ databases">
        <authorList>
            <person name="Andreevskaya M."/>
        </authorList>
    </citation>
    <scope>NUCLEOTIDE SEQUENCE [LARGE SCALE GENOMIC DNA]</scope>
    <source>
        <strain evidence="3">MKFS47</strain>
    </source>
</reference>
<dbReference type="GeneID" id="71636494"/>
<dbReference type="RefSeq" id="WP_047915057.1">
    <property type="nucleotide sequence ID" value="NZ_LN774769.1"/>
</dbReference>
<gene>
    <name evidence="2" type="ORF">LACPI_0629</name>
</gene>
<dbReference type="KEGG" id="lpk:LACPI_0629"/>
<evidence type="ECO:0000313" key="3">
    <source>
        <dbReference type="Proteomes" id="UP000033166"/>
    </source>
</evidence>
<keyword evidence="1" id="KW-0175">Coiled coil</keyword>
<evidence type="ECO:0000313" key="2">
    <source>
        <dbReference type="EMBL" id="CEN27829.1"/>
    </source>
</evidence>
<sequence>MGLSEEDIISDYQNSRRQLEETEDQIRFLQRKGQQETESAIQEMNSRLRHQAVDGQAVSFIQQEMYRAQETFDEIANQEKRKCLQKLEENELNYRQKLRDIR</sequence>
<feature type="coiled-coil region" evidence="1">
    <location>
        <begin position="5"/>
        <end position="39"/>
    </location>
</feature>
<name>A0A0D6DV24_9LACT</name>
<dbReference type="Proteomes" id="UP000033166">
    <property type="component" value="Chromosome I"/>
</dbReference>
<dbReference type="STRING" id="1364.LP2241_20247"/>
<protein>
    <submittedName>
        <fullName evidence="2">Uncharacterized protein</fullName>
    </submittedName>
</protein>
<evidence type="ECO:0000256" key="1">
    <source>
        <dbReference type="SAM" id="Coils"/>
    </source>
</evidence>
<organism evidence="2 3">
    <name type="scientific">Pseudolactococcus piscium MKFS47</name>
    <dbReference type="NCBI Taxonomy" id="297352"/>
    <lineage>
        <taxon>Bacteria</taxon>
        <taxon>Bacillati</taxon>
        <taxon>Bacillota</taxon>
        <taxon>Bacilli</taxon>
        <taxon>Lactobacillales</taxon>
        <taxon>Streptococcaceae</taxon>
        <taxon>Pseudolactococcus</taxon>
    </lineage>
</organism>
<accession>A0A0D6DV24</accession>
<dbReference type="HOGENOM" id="CLU_2287939_0_0_9"/>
<proteinExistence type="predicted"/>
<dbReference type="EMBL" id="LN774769">
    <property type="protein sequence ID" value="CEN27829.1"/>
    <property type="molecule type" value="Genomic_DNA"/>
</dbReference>
<dbReference type="AlphaFoldDB" id="A0A0D6DV24"/>